<comment type="caution">
    <text evidence="1">The sequence shown here is derived from an EMBL/GenBank/DDBJ whole genome shotgun (WGS) entry which is preliminary data.</text>
</comment>
<reference evidence="1 2" key="2">
    <citation type="submission" date="2017-10" db="EMBL/GenBank/DDBJ databases">
        <title>Extensive intraspecific genome diversity in a model arbuscular mycorrhizal fungus.</title>
        <authorList>
            <person name="Chen E.C.H."/>
            <person name="Morin E."/>
            <person name="Baudet D."/>
            <person name="Noel J."/>
            <person name="Ndikumana S."/>
            <person name="Charron P."/>
            <person name="St-Onge C."/>
            <person name="Giorgi J."/>
            <person name="Grigoriev I.V."/>
            <person name="Roux C."/>
            <person name="Martin F.M."/>
            <person name="Corradi N."/>
        </authorList>
    </citation>
    <scope>NUCLEOTIDE SEQUENCE [LARGE SCALE GENOMIC DNA]</scope>
    <source>
        <strain evidence="1 2">C2</strain>
    </source>
</reference>
<reference evidence="1 2" key="1">
    <citation type="submission" date="2016-04" db="EMBL/GenBank/DDBJ databases">
        <title>Genome analyses suggest a sexual origin of heterokaryosis in a supposedly ancient asexual fungus.</title>
        <authorList>
            <person name="Ropars J."/>
            <person name="Sedzielewska K."/>
            <person name="Noel J."/>
            <person name="Charron P."/>
            <person name="Farinelli L."/>
            <person name="Marton T."/>
            <person name="Kruger M."/>
            <person name="Pelin A."/>
            <person name="Brachmann A."/>
            <person name="Corradi N."/>
        </authorList>
    </citation>
    <scope>NUCLEOTIDE SEQUENCE [LARGE SCALE GENOMIC DNA]</scope>
    <source>
        <strain evidence="1 2">C2</strain>
    </source>
</reference>
<dbReference type="EMBL" id="LLXL01009953">
    <property type="protein sequence ID" value="PKK41247.1"/>
    <property type="molecule type" value="Genomic_DNA"/>
</dbReference>
<sequence>MIFIIKCSNIKFLDIIGILQPFYKYTEAEIRISNVKICKFIQKFIIIYTNSNIELSKLIVTIKSEIYKNFLYDRR</sequence>
<dbReference type="Proteomes" id="UP000233469">
    <property type="component" value="Unassembled WGS sequence"/>
</dbReference>
<dbReference type="AlphaFoldDB" id="A0A2N1KW06"/>
<evidence type="ECO:0000313" key="1">
    <source>
        <dbReference type="EMBL" id="PKK41247.1"/>
    </source>
</evidence>
<name>A0A2N1KW06_9GLOM</name>
<organism evidence="1 2">
    <name type="scientific">Rhizophagus irregularis</name>
    <dbReference type="NCBI Taxonomy" id="588596"/>
    <lineage>
        <taxon>Eukaryota</taxon>
        <taxon>Fungi</taxon>
        <taxon>Fungi incertae sedis</taxon>
        <taxon>Mucoromycota</taxon>
        <taxon>Glomeromycotina</taxon>
        <taxon>Glomeromycetes</taxon>
        <taxon>Glomerales</taxon>
        <taxon>Glomeraceae</taxon>
        <taxon>Rhizophagus</taxon>
    </lineage>
</organism>
<evidence type="ECO:0000313" key="2">
    <source>
        <dbReference type="Proteomes" id="UP000233469"/>
    </source>
</evidence>
<proteinExistence type="predicted"/>
<accession>A0A2N1KW06</accession>
<protein>
    <submittedName>
        <fullName evidence="1">Uncharacterized protein</fullName>
    </submittedName>
</protein>
<gene>
    <name evidence="1" type="ORF">RhiirC2_804944</name>
</gene>